<evidence type="ECO:0000256" key="1">
    <source>
        <dbReference type="SAM" id="MobiDB-lite"/>
    </source>
</evidence>
<feature type="region of interest" description="Disordered" evidence="1">
    <location>
        <begin position="165"/>
        <end position="187"/>
    </location>
</feature>
<accession>A0AA38VCW5</accession>
<keyword evidence="3" id="KW-1185">Reference proteome</keyword>
<proteinExistence type="predicted"/>
<dbReference type="EMBL" id="JANBVN010000139">
    <property type="protein sequence ID" value="KAJ9138771.1"/>
    <property type="molecule type" value="Genomic_DNA"/>
</dbReference>
<reference evidence="2" key="1">
    <citation type="submission" date="2022-07" db="EMBL/GenBank/DDBJ databases">
        <title>Fungi with potential for degradation of polypropylene.</title>
        <authorList>
            <person name="Gostincar C."/>
        </authorList>
    </citation>
    <scope>NUCLEOTIDE SEQUENCE</scope>
    <source>
        <strain evidence="2">EXF-13287</strain>
    </source>
</reference>
<evidence type="ECO:0000313" key="2">
    <source>
        <dbReference type="EMBL" id="KAJ9138771.1"/>
    </source>
</evidence>
<name>A0AA38VCW5_9PEZI</name>
<dbReference type="AlphaFoldDB" id="A0AA38VCW5"/>
<sequence>MPLRSQELLYYFTRGNDNYMLSQTQAACLDAVVHDPYALRSTMIIAGLHYSWNTGRLQSYEPTFLFHKLESIRMVNQWVEKQGTVSAAVALRQVVTLGFAECCLGNLPAAEIHMNGLMAILDMVDPNGLGRLGADEVDSELTDRYFILSQNFLYGHKSRFDRKQLRTASPRPSGSHETLLDSRVSGTHSRMHKSHLNEVENRLKSLAKFPHFLAPPPRGRKPEPIDAVSIIQILREMTSYVDSRRSGWDHPEEFFAGGSGGKLFIAIVDLHVLSFSGKAERTPTKDSPTTPNFMSSWTGICTAMGLYLHSVLGTWNAGRPMSGRMLCRIIQVLKRHLIRDRQRLGGKGGLDRDFWFWRTFVGAMALARQRSATIASTSSFEINGGINHLEVLEEWFLHSIKKWSRTASIKTWGEARAVLAKVVWPENLSSEPLAMSLWHRAMQVSVV</sequence>
<dbReference type="Proteomes" id="UP001174691">
    <property type="component" value="Unassembled WGS sequence"/>
</dbReference>
<feature type="compositionally biased region" description="Polar residues" evidence="1">
    <location>
        <begin position="166"/>
        <end position="176"/>
    </location>
</feature>
<gene>
    <name evidence="2" type="ORF">NKR19_g7698</name>
</gene>
<evidence type="ECO:0000313" key="3">
    <source>
        <dbReference type="Proteomes" id="UP001174691"/>
    </source>
</evidence>
<protein>
    <submittedName>
        <fullName evidence="2">Uncharacterized protein</fullName>
    </submittedName>
</protein>
<comment type="caution">
    <text evidence="2">The sequence shown here is derived from an EMBL/GenBank/DDBJ whole genome shotgun (WGS) entry which is preliminary data.</text>
</comment>
<organism evidence="2 3">
    <name type="scientific">Coniochaeta hoffmannii</name>
    <dbReference type="NCBI Taxonomy" id="91930"/>
    <lineage>
        <taxon>Eukaryota</taxon>
        <taxon>Fungi</taxon>
        <taxon>Dikarya</taxon>
        <taxon>Ascomycota</taxon>
        <taxon>Pezizomycotina</taxon>
        <taxon>Sordariomycetes</taxon>
        <taxon>Sordariomycetidae</taxon>
        <taxon>Coniochaetales</taxon>
        <taxon>Coniochaetaceae</taxon>
        <taxon>Coniochaeta</taxon>
    </lineage>
</organism>